<evidence type="ECO:0000259" key="4">
    <source>
        <dbReference type="Pfam" id="PF00135"/>
    </source>
</evidence>
<dbReference type="InterPro" id="IPR019826">
    <property type="entry name" value="Carboxylesterase_B_AS"/>
</dbReference>
<sequence>MYLKNCNMLVNNCVRRSARCDRFVKRYEAFSYAQFYPPYVNSLKDTTPQVWLECNIEYGSVYTQWRLRGWSGIPALYWESLESLHTPVPPPPPHRGIKSRFQHACVASRSSAAMPIKVVHPVVQHKALKTAFTGVEHSVSSPEAPVAQFRGIKYASIPARFRQSKLCTSYSVQVDATKYGPICPQVCVKGAEAEVFGLTEDQVPPQNFKQHEFDCLNLNITCPGDVDSSSRCPVMIWIHGGGNTGTGSSWVYDGGALVRKSMLMGKPIILVTLNYRLGILGFAAGSMLHEDNLEAGDEGVGNYGLRDQRRAMEWVHRYISGFGGDPTNVTLFGESSGAADILCHMLSAKNEEHPMFHRAIVQSAVVDYNVPDVNSAGWHLSRMMSALGVHSLEQLRAVDAEKLVMLGHHQHLRATDDGVFFRKGWKELVFPEHHRHHADSHMHASQTAHPDPHHVLHPHAPSLQPLIIGDTYSSSHLYSLPASLWTPDGVTRRIRAICQSLSKASALMRAYDIHAHTDPEDLPDKVLDLITDSRLAWPTDCAADGIKRARGGHGVWRYVFDQEGPGRGPVDLAYVFDNIPVATSPASPELYPESFSDSDDEDEDVEMMSGSSGSLRSYEDADWGMAVVDEYAYSRVRDAVQERWISFAYGEMPWNENNVFVFGPEGETGERSWCIFEGRRRRQTWRDALEPLGMNLVQKVGMELSNGPPLGMKHTC</sequence>
<dbReference type="InterPro" id="IPR029058">
    <property type="entry name" value="AB_hydrolase_fold"/>
</dbReference>
<dbReference type="GO" id="GO:0016787">
    <property type="term" value="F:hydrolase activity"/>
    <property type="evidence" value="ECO:0007669"/>
    <property type="project" value="UniProtKB-KW"/>
</dbReference>
<dbReference type="SUPFAM" id="SSF53474">
    <property type="entry name" value="alpha/beta-Hydrolases"/>
    <property type="match status" value="1"/>
</dbReference>
<feature type="region of interest" description="Disordered" evidence="3">
    <location>
        <begin position="436"/>
        <end position="460"/>
    </location>
</feature>
<dbReference type="STRING" id="5364.A0A5C3MW41"/>
<organism evidence="5 6">
    <name type="scientific">Heliocybe sulcata</name>
    <dbReference type="NCBI Taxonomy" id="5364"/>
    <lineage>
        <taxon>Eukaryota</taxon>
        <taxon>Fungi</taxon>
        <taxon>Dikarya</taxon>
        <taxon>Basidiomycota</taxon>
        <taxon>Agaricomycotina</taxon>
        <taxon>Agaricomycetes</taxon>
        <taxon>Gloeophyllales</taxon>
        <taxon>Gloeophyllaceae</taxon>
        <taxon>Heliocybe</taxon>
    </lineage>
</organism>
<dbReference type="PANTHER" id="PTHR43142:SF5">
    <property type="entry name" value="CARBOXYLIC ESTER HYDROLASE"/>
    <property type="match status" value="1"/>
</dbReference>
<feature type="region of interest" description="Disordered" evidence="3">
    <location>
        <begin position="587"/>
        <end position="613"/>
    </location>
</feature>
<evidence type="ECO:0000256" key="3">
    <source>
        <dbReference type="SAM" id="MobiDB-lite"/>
    </source>
</evidence>
<dbReference type="EMBL" id="ML213516">
    <property type="protein sequence ID" value="TFK49380.1"/>
    <property type="molecule type" value="Genomic_DNA"/>
</dbReference>
<keyword evidence="2 5" id="KW-0378">Hydrolase</keyword>
<accession>A0A5C3MW41</accession>
<comment type="similarity">
    <text evidence="1">Belongs to the type-B carboxylesterase/lipase family.</text>
</comment>
<dbReference type="PROSITE" id="PS00122">
    <property type="entry name" value="CARBOXYLESTERASE_B_1"/>
    <property type="match status" value="1"/>
</dbReference>
<gene>
    <name evidence="5" type="ORF">OE88DRAFT_1646415</name>
</gene>
<dbReference type="AlphaFoldDB" id="A0A5C3MW41"/>
<dbReference type="PANTHER" id="PTHR43142">
    <property type="entry name" value="CARBOXYLIC ESTER HYDROLASE"/>
    <property type="match status" value="1"/>
</dbReference>
<evidence type="ECO:0000256" key="1">
    <source>
        <dbReference type="ARBA" id="ARBA00005964"/>
    </source>
</evidence>
<dbReference type="Pfam" id="PF00135">
    <property type="entry name" value="COesterase"/>
    <property type="match status" value="1"/>
</dbReference>
<evidence type="ECO:0000256" key="2">
    <source>
        <dbReference type="ARBA" id="ARBA00022801"/>
    </source>
</evidence>
<evidence type="ECO:0000313" key="6">
    <source>
        <dbReference type="Proteomes" id="UP000305948"/>
    </source>
</evidence>
<feature type="compositionally biased region" description="Acidic residues" evidence="3">
    <location>
        <begin position="596"/>
        <end position="606"/>
    </location>
</feature>
<reference evidence="5 6" key="1">
    <citation type="journal article" date="2019" name="Nat. Ecol. Evol.">
        <title>Megaphylogeny resolves global patterns of mushroom evolution.</title>
        <authorList>
            <person name="Varga T."/>
            <person name="Krizsan K."/>
            <person name="Foldi C."/>
            <person name="Dima B."/>
            <person name="Sanchez-Garcia M."/>
            <person name="Sanchez-Ramirez S."/>
            <person name="Szollosi G.J."/>
            <person name="Szarkandi J.G."/>
            <person name="Papp V."/>
            <person name="Albert L."/>
            <person name="Andreopoulos W."/>
            <person name="Angelini C."/>
            <person name="Antonin V."/>
            <person name="Barry K.W."/>
            <person name="Bougher N.L."/>
            <person name="Buchanan P."/>
            <person name="Buyck B."/>
            <person name="Bense V."/>
            <person name="Catcheside P."/>
            <person name="Chovatia M."/>
            <person name="Cooper J."/>
            <person name="Damon W."/>
            <person name="Desjardin D."/>
            <person name="Finy P."/>
            <person name="Geml J."/>
            <person name="Haridas S."/>
            <person name="Hughes K."/>
            <person name="Justo A."/>
            <person name="Karasinski D."/>
            <person name="Kautmanova I."/>
            <person name="Kiss B."/>
            <person name="Kocsube S."/>
            <person name="Kotiranta H."/>
            <person name="LaButti K.M."/>
            <person name="Lechner B.E."/>
            <person name="Liimatainen K."/>
            <person name="Lipzen A."/>
            <person name="Lukacs Z."/>
            <person name="Mihaltcheva S."/>
            <person name="Morgado L.N."/>
            <person name="Niskanen T."/>
            <person name="Noordeloos M.E."/>
            <person name="Ohm R.A."/>
            <person name="Ortiz-Santana B."/>
            <person name="Ovrebo C."/>
            <person name="Racz N."/>
            <person name="Riley R."/>
            <person name="Savchenko A."/>
            <person name="Shiryaev A."/>
            <person name="Soop K."/>
            <person name="Spirin V."/>
            <person name="Szebenyi C."/>
            <person name="Tomsovsky M."/>
            <person name="Tulloss R.E."/>
            <person name="Uehling J."/>
            <person name="Grigoriev I.V."/>
            <person name="Vagvolgyi C."/>
            <person name="Papp T."/>
            <person name="Martin F.M."/>
            <person name="Miettinen O."/>
            <person name="Hibbett D.S."/>
            <person name="Nagy L.G."/>
        </authorList>
    </citation>
    <scope>NUCLEOTIDE SEQUENCE [LARGE SCALE GENOMIC DNA]</scope>
    <source>
        <strain evidence="5 6">OMC1185</strain>
    </source>
</reference>
<protein>
    <submittedName>
        <fullName evidence="5">Alpha/beta-hydrolase</fullName>
    </submittedName>
</protein>
<dbReference type="Proteomes" id="UP000305948">
    <property type="component" value="Unassembled WGS sequence"/>
</dbReference>
<feature type="domain" description="Carboxylesterase type B" evidence="4">
    <location>
        <begin position="133"/>
        <end position="579"/>
    </location>
</feature>
<keyword evidence="6" id="KW-1185">Reference proteome</keyword>
<proteinExistence type="inferred from homology"/>
<dbReference type="InterPro" id="IPR002018">
    <property type="entry name" value="CarbesteraseB"/>
</dbReference>
<dbReference type="OrthoDB" id="3200163at2759"/>
<dbReference type="Gene3D" id="3.40.50.1820">
    <property type="entry name" value="alpha/beta hydrolase"/>
    <property type="match status" value="1"/>
</dbReference>
<evidence type="ECO:0000313" key="5">
    <source>
        <dbReference type="EMBL" id="TFK49380.1"/>
    </source>
</evidence>
<name>A0A5C3MW41_9AGAM</name>